<dbReference type="EMBL" id="JAPFFF010000054">
    <property type="protein sequence ID" value="KAK8838766.1"/>
    <property type="molecule type" value="Genomic_DNA"/>
</dbReference>
<keyword evidence="2" id="KW-1185">Reference proteome</keyword>
<name>A0ABR2GY05_9EUKA</name>
<comment type="caution">
    <text evidence="1">The sequence shown here is derived from an EMBL/GenBank/DDBJ whole genome shotgun (WGS) entry which is preliminary data.</text>
</comment>
<organism evidence="1 2">
    <name type="scientific">Tritrichomonas musculus</name>
    <dbReference type="NCBI Taxonomy" id="1915356"/>
    <lineage>
        <taxon>Eukaryota</taxon>
        <taxon>Metamonada</taxon>
        <taxon>Parabasalia</taxon>
        <taxon>Tritrichomonadida</taxon>
        <taxon>Tritrichomonadidae</taxon>
        <taxon>Tritrichomonas</taxon>
    </lineage>
</organism>
<evidence type="ECO:0000313" key="1">
    <source>
        <dbReference type="EMBL" id="KAK8838766.1"/>
    </source>
</evidence>
<accession>A0ABR2GY05</accession>
<sequence>MKSEFQRNFETFCHVFQNERRAVVPLVSINNKTLEEIRKVGSQLIEGAVFLTRMNYLTQSRKAFDIEDYVLCLKEFSSLSISDSLRLFQKPNHKDRYSFIISYFAKNSDIFSQIIYFFLTQNEDETITDDDKSFFCFSTVPAIFLYFITKESQETALLFFENLFDFHFYIYPQINPNLHNSETELPNFLNDIVFGYFLATNPGLFFENAIVPVLNSTLSFIQDRVLYYTKTLCRTPYWNQVIYFVKQVLDRMMSMVYLLPISARRMITLLIKITDKYDKKELKYRLIIENILCRYITTYIRCPDPLLLNDVATVLKTSCFIPTFIGKEATKLVLNSNLQIDPLLNAFKTDKETTSDFSRALNLIGSFTFVTPRDLALLFKSITSFIQFCEKPSTPKEISKNKEIVQKKLVSVGSPITNSDRKFISLRTSFTDQTVSNVKMIYTAPYDELIDIMNSFSVSSLKFDTPEELVNILFKFSPFPIDAKIKARITVEVLLGTKKVLEDIQKNKDLLSTFLQMLSSSLFILQNENEQFSMQCKIHRSLIMKKFVVPYIHDKNPTDFLFKANDLFSPSTLYDKTIDNVDKRIKPLQLSNENNFELKKFFILDFIDQIDIAFEFQTKVTKEKISQIYSTFCQENSDAVMKLSHQMSLILSNASLELQFVKNIHRISFNLSIVLHAVRRLSVFRHKEAAVAIAIAISGNPEIYGFLYFVNSYFKEEIYKIILNDEERNLLAIFKEAGRVLRINILHDFSLC</sequence>
<reference evidence="1 2" key="1">
    <citation type="submission" date="2024-04" db="EMBL/GenBank/DDBJ databases">
        <title>Tritrichomonas musculus Genome.</title>
        <authorList>
            <person name="Alves-Ferreira E."/>
            <person name="Grigg M."/>
            <person name="Lorenzi H."/>
            <person name="Galac M."/>
        </authorList>
    </citation>
    <scope>NUCLEOTIDE SEQUENCE [LARGE SCALE GENOMIC DNA]</scope>
    <source>
        <strain evidence="1 2">EAF2021</strain>
    </source>
</reference>
<protein>
    <submittedName>
        <fullName evidence="1">Uncharacterized protein</fullName>
    </submittedName>
</protein>
<proteinExistence type="predicted"/>
<gene>
    <name evidence="1" type="ORF">M9Y10_032805</name>
</gene>
<evidence type="ECO:0000313" key="2">
    <source>
        <dbReference type="Proteomes" id="UP001470230"/>
    </source>
</evidence>
<dbReference type="Proteomes" id="UP001470230">
    <property type="component" value="Unassembled WGS sequence"/>
</dbReference>